<comment type="caution">
    <text evidence="2">The sequence shown here is derived from an EMBL/GenBank/DDBJ whole genome shotgun (WGS) entry which is preliminary data.</text>
</comment>
<name>A0ABD0N750_CIRMR</name>
<feature type="region of interest" description="Disordered" evidence="1">
    <location>
        <begin position="1"/>
        <end position="54"/>
    </location>
</feature>
<feature type="non-terminal residue" evidence="2">
    <location>
        <position position="1"/>
    </location>
</feature>
<evidence type="ECO:0000256" key="1">
    <source>
        <dbReference type="SAM" id="MobiDB-lite"/>
    </source>
</evidence>
<keyword evidence="3" id="KW-1185">Reference proteome</keyword>
<evidence type="ECO:0000313" key="2">
    <source>
        <dbReference type="EMBL" id="KAL0157943.1"/>
    </source>
</evidence>
<proteinExistence type="predicted"/>
<organism evidence="2 3">
    <name type="scientific">Cirrhinus mrigala</name>
    <name type="common">Mrigala</name>
    <dbReference type="NCBI Taxonomy" id="683832"/>
    <lineage>
        <taxon>Eukaryota</taxon>
        <taxon>Metazoa</taxon>
        <taxon>Chordata</taxon>
        <taxon>Craniata</taxon>
        <taxon>Vertebrata</taxon>
        <taxon>Euteleostomi</taxon>
        <taxon>Actinopterygii</taxon>
        <taxon>Neopterygii</taxon>
        <taxon>Teleostei</taxon>
        <taxon>Ostariophysi</taxon>
        <taxon>Cypriniformes</taxon>
        <taxon>Cyprinidae</taxon>
        <taxon>Labeoninae</taxon>
        <taxon>Labeonini</taxon>
        <taxon>Cirrhinus</taxon>
    </lineage>
</organism>
<dbReference type="AlphaFoldDB" id="A0ABD0N750"/>
<sequence>QPPKKHVLSTTIPKEFNFRSDSRLKNHTDGASAGDNSYKEVDFTSQLRKHPSSP</sequence>
<gene>
    <name evidence="2" type="ORF">M9458_046019</name>
</gene>
<accession>A0ABD0N750</accession>
<feature type="non-terminal residue" evidence="2">
    <location>
        <position position="54"/>
    </location>
</feature>
<protein>
    <submittedName>
        <fullName evidence="2">Uncharacterized protein</fullName>
    </submittedName>
</protein>
<dbReference type="EMBL" id="JAMKFB020000023">
    <property type="protein sequence ID" value="KAL0157943.1"/>
    <property type="molecule type" value="Genomic_DNA"/>
</dbReference>
<reference evidence="2 3" key="1">
    <citation type="submission" date="2024-05" db="EMBL/GenBank/DDBJ databases">
        <title>Genome sequencing and assembly of Indian major carp, Cirrhinus mrigala (Hamilton, 1822).</title>
        <authorList>
            <person name="Mohindra V."/>
            <person name="Chowdhury L.M."/>
            <person name="Lal K."/>
            <person name="Jena J.K."/>
        </authorList>
    </citation>
    <scope>NUCLEOTIDE SEQUENCE [LARGE SCALE GENOMIC DNA]</scope>
    <source>
        <strain evidence="2">CM1030</strain>
        <tissue evidence="2">Blood</tissue>
    </source>
</reference>
<dbReference type="Proteomes" id="UP001529510">
    <property type="component" value="Unassembled WGS sequence"/>
</dbReference>
<evidence type="ECO:0000313" key="3">
    <source>
        <dbReference type="Proteomes" id="UP001529510"/>
    </source>
</evidence>
<feature type="compositionally biased region" description="Basic and acidic residues" evidence="1">
    <location>
        <begin position="16"/>
        <end position="28"/>
    </location>
</feature>